<gene>
    <name evidence="3" type="ORF">BDD14_5471</name>
</gene>
<accession>A0A4Q7YF88</accession>
<keyword evidence="2" id="KW-0812">Transmembrane</keyword>
<feature type="region of interest" description="Disordered" evidence="1">
    <location>
        <begin position="127"/>
        <end position="178"/>
    </location>
</feature>
<organism evidence="3 4">
    <name type="scientific">Edaphobacter modestus</name>
    <dbReference type="NCBI Taxonomy" id="388466"/>
    <lineage>
        <taxon>Bacteria</taxon>
        <taxon>Pseudomonadati</taxon>
        <taxon>Acidobacteriota</taxon>
        <taxon>Terriglobia</taxon>
        <taxon>Terriglobales</taxon>
        <taxon>Acidobacteriaceae</taxon>
        <taxon>Edaphobacter</taxon>
    </lineage>
</organism>
<dbReference type="OrthoDB" id="105275at2"/>
<keyword evidence="2" id="KW-1133">Transmembrane helix</keyword>
<evidence type="ECO:0000256" key="1">
    <source>
        <dbReference type="SAM" id="MobiDB-lite"/>
    </source>
</evidence>
<dbReference type="Proteomes" id="UP000292958">
    <property type="component" value="Unassembled WGS sequence"/>
</dbReference>
<feature type="compositionally biased region" description="Low complexity" evidence="1">
    <location>
        <begin position="164"/>
        <end position="173"/>
    </location>
</feature>
<reference evidence="3 4" key="1">
    <citation type="submission" date="2019-02" db="EMBL/GenBank/DDBJ databases">
        <title>Genomic Encyclopedia of Archaeal and Bacterial Type Strains, Phase II (KMG-II): from individual species to whole genera.</title>
        <authorList>
            <person name="Goeker M."/>
        </authorList>
    </citation>
    <scope>NUCLEOTIDE SEQUENCE [LARGE SCALE GENOMIC DNA]</scope>
    <source>
        <strain evidence="3 4">DSM 18101</strain>
    </source>
</reference>
<name>A0A4Q7YF88_9BACT</name>
<evidence type="ECO:0000313" key="4">
    <source>
        <dbReference type="Proteomes" id="UP000292958"/>
    </source>
</evidence>
<proteinExistence type="predicted"/>
<protein>
    <submittedName>
        <fullName evidence="3">Uncharacterized protein</fullName>
    </submittedName>
</protein>
<feature type="transmembrane region" description="Helical" evidence="2">
    <location>
        <begin position="188"/>
        <end position="208"/>
    </location>
</feature>
<comment type="caution">
    <text evidence="3">The sequence shown here is derived from an EMBL/GenBank/DDBJ whole genome shotgun (WGS) entry which is preliminary data.</text>
</comment>
<keyword evidence="2" id="KW-0472">Membrane</keyword>
<dbReference type="EMBL" id="SHKW01000002">
    <property type="protein sequence ID" value="RZU35424.1"/>
    <property type="molecule type" value="Genomic_DNA"/>
</dbReference>
<keyword evidence="4" id="KW-1185">Reference proteome</keyword>
<evidence type="ECO:0000313" key="3">
    <source>
        <dbReference type="EMBL" id="RZU35424.1"/>
    </source>
</evidence>
<dbReference type="RefSeq" id="WP_130423678.1">
    <property type="nucleotide sequence ID" value="NZ_SHKW01000002.1"/>
</dbReference>
<sequence length="476" mass="52065">MSSPRQSNPHSVEFVKIAETVEDLALLRQHVKDIVEGAAFKGSHRSGQFLQYIIDQGVAGHFDSIKERVIGVELFGRSPTYDTGEDAIVRVTASDVRKRLLQHYGRYGNESPFRISLPLGSYIPEIVRDPQPGPKHTEPATSEVALPSSNGLPVIATPEPTPHEPSSTPETQPAASVEEQLARRPARWWLYAALALTVLNIGVWIFFWNRNVPGAQDPRRVLPWSALLDSPRPLQLITSDPDIAEIQGYTGQVITISDYANHNYIPHPEQLTPETTQICRILLGGNKAALVDTPIAVGVTELAQASSRRVEVHAARSIQLSNLQTDDNFVLLGSPRSNPWITLFSDQMSFRFSYDKASSQEIILNVHPGPHEKPQYVPTALGWATGQSYAILAMVRNPDQNGNVLLLSGANAEGTEAAGKLVTDLPRLTAAFKTCGITPGGPVHHFELLLRLNMMAGSPTNVNVEACHVLPETDGH</sequence>
<dbReference type="AlphaFoldDB" id="A0A4Q7YF88"/>
<evidence type="ECO:0000256" key="2">
    <source>
        <dbReference type="SAM" id="Phobius"/>
    </source>
</evidence>